<evidence type="ECO:0000313" key="4">
    <source>
        <dbReference type="Proteomes" id="UP000199400"/>
    </source>
</evidence>
<gene>
    <name evidence="3" type="ORF">SAMN02745121_03151</name>
</gene>
<sequence length="130" mass="13392">MLSVLVMTRAARSFPALLPALLLSALAAGCTGQSNVGNPCDKAEQCGEGLICDFHDGKGTCQEPHDHGTAGESEAHETDHHETEAHETEPHASETGSSGTGPTEATTTQDHGETEHDHTGTTADTTSSTG</sequence>
<protein>
    <recommendedName>
        <fullName evidence="5">Lipoprotein</fullName>
    </recommendedName>
</protein>
<feature type="compositionally biased region" description="Polar residues" evidence="1">
    <location>
        <begin position="96"/>
        <end position="109"/>
    </location>
</feature>
<keyword evidence="2" id="KW-0732">Signal</keyword>
<dbReference type="Proteomes" id="UP000199400">
    <property type="component" value="Unassembled WGS sequence"/>
</dbReference>
<keyword evidence="4" id="KW-1185">Reference proteome</keyword>
<name>A0A1I1Y8X3_9BACT</name>
<feature type="compositionally biased region" description="Low complexity" evidence="1">
    <location>
        <begin position="120"/>
        <end position="130"/>
    </location>
</feature>
<feature type="signal peptide" evidence="2">
    <location>
        <begin position="1"/>
        <end position="27"/>
    </location>
</feature>
<organism evidence="3 4">
    <name type="scientific">Nannocystis exedens</name>
    <dbReference type="NCBI Taxonomy" id="54"/>
    <lineage>
        <taxon>Bacteria</taxon>
        <taxon>Pseudomonadati</taxon>
        <taxon>Myxococcota</taxon>
        <taxon>Polyangia</taxon>
        <taxon>Nannocystales</taxon>
        <taxon>Nannocystaceae</taxon>
        <taxon>Nannocystis</taxon>
    </lineage>
</organism>
<proteinExistence type="predicted"/>
<evidence type="ECO:0000256" key="1">
    <source>
        <dbReference type="SAM" id="MobiDB-lite"/>
    </source>
</evidence>
<evidence type="ECO:0000313" key="3">
    <source>
        <dbReference type="EMBL" id="SFE14320.1"/>
    </source>
</evidence>
<accession>A0A1I1Y8X3</accession>
<dbReference type="EMBL" id="FOMX01000009">
    <property type="protein sequence ID" value="SFE14320.1"/>
    <property type="molecule type" value="Genomic_DNA"/>
</dbReference>
<feature type="region of interest" description="Disordered" evidence="1">
    <location>
        <begin position="57"/>
        <end position="130"/>
    </location>
</feature>
<feature type="chain" id="PRO_5011572078" description="Lipoprotein" evidence="2">
    <location>
        <begin position="28"/>
        <end position="130"/>
    </location>
</feature>
<evidence type="ECO:0000256" key="2">
    <source>
        <dbReference type="SAM" id="SignalP"/>
    </source>
</evidence>
<dbReference type="STRING" id="54.SAMN02745121_03151"/>
<feature type="compositionally biased region" description="Basic and acidic residues" evidence="1">
    <location>
        <begin position="57"/>
        <end position="92"/>
    </location>
</feature>
<evidence type="ECO:0008006" key="5">
    <source>
        <dbReference type="Google" id="ProtNLM"/>
    </source>
</evidence>
<dbReference type="AlphaFoldDB" id="A0A1I1Y8X3"/>
<reference evidence="4" key="1">
    <citation type="submission" date="2016-10" db="EMBL/GenBank/DDBJ databases">
        <authorList>
            <person name="Varghese N."/>
            <person name="Submissions S."/>
        </authorList>
    </citation>
    <scope>NUCLEOTIDE SEQUENCE [LARGE SCALE GENOMIC DNA]</scope>
    <source>
        <strain evidence="4">ATCC 25963</strain>
    </source>
</reference>
<feature type="compositionally biased region" description="Basic and acidic residues" evidence="1">
    <location>
        <begin position="110"/>
        <end position="119"/>
    </location>
</feature>